<dbReference type="GO" id="GO:0005886">
    <property type="term" value="C:plasma membrane"/>
    <property type="evidence" value="ECO:0007669"/>
    <property type="project" value="UniProtKB-SubCell"/>
</dbReference>
<evidence type="ECO:0000313" key="9">
    <source>
        <dbReference type="Proteomes" id="UP000324298"/>
    </source>
</evidence>
<reference evidence="8 9" key="1">
    <citation type="submission" date="2019-04" db="EMBL/GenBank/DDBJ databases">
        <title>Geobacter ruber sp. nov., ferric-reducing bacteria isolated from paddy soil.</title>
        <authorList>
            <person name="Xu Z."/>
            <person name="Masuda Y."/>
            <person name="Itoh H."/>
            <person name="Senoo K."/>
        </authorList>
    </citation>
    <scope>NUCLEOTIDE SEQUENCE [LARGE SCALE GENOMIC DNA]</scope>
    <source>
        <strain evidence="8 9">Red88</strain>
    </source>
</reference>
<keyword evidence="4 7" id="KW-0812">Transmembrane</keyword>
<dbReference type="PANTHER" id="PTHR43663:SF1">
    <property type="entry name" value="CHROMATE TRANSPORTER"/>
    <property type="match status" value="1"/>
</dbReference>
<dbReference type="OrthoDB" id="9788907at2"/>
<keyword evidence="9" id="KW-1185">Reference proteome</keyword>
<dbReference type="AlphaFoldDB" id="A0A5A9XLP4"/>
<dbReference type="RefSeq" id="WP_149306240.1">
    <property type="nucleotide sequence ID" value="NZ_SRSD01000002.1"/>
</dbReference>
<dbReference type="NCBIfam" id="TIGR00937">
    <property type="entry name" value="2A51"/>
    <property type="match status" value="1"/>
</dbReference>
<dbReference type="InterPro" id="IPR052518">
    <property type="entry name" value="CHR_Transporter"/>
</dbReference>
<feature type="transmembrane region" description="Helical" evidence="7">
    <location>
        <begin position="63"/>
        <end position="83"/>
    </location>
</feature>
<comment type="similarity">
    <text evidence="2">Belongs to the chromate ion transporter (CHR) (TC 2.A.51) family.</text>
</comment>
<evidence type="ECO:0000256" key="6">
    <source>
        <dbReference type="ARBA" id="ARBA00023136"/>
    </source>
</evidence>
<evidence type="ECO:0000256" key="7">
    <source>
        <dbReference type="SAM" id="Phobius"/>
    </source>
</evidence>
<keyword evidence="3" id="KW-1003">Cell membrane</keyword>
<gene>
    <name evidence="8" type="primary">chrA</name>
    <name evidence="8" type="ORF">ET418_03725</name>
</gene>
<dbReference type="InterPro" id="IPR014047">
    <property type="entry name" value="Chr_Tranpt_l_chain"/>
</dbReference>
<sequence>MLEKPADIIATIPLKPVGLWELVSYFLRLGAFGFGGPIALAGYMQRDLIPRGWITEEEYLQGLAFAQMMPGPLAAQLAMWIGFIRHGAVGASLVGIAFILPAFLIVVAISFFYVAYQGLAVVQALFYGIGPVVIAIVAHSAARLAKGTVGAERRMWLIFGIVALITMASRTEIALLFVISGLIGILLYSPPASWKRRGDLIPAVLVAFTGLSATAPLLWKLGGFFVKAGAFTFGSGLAIVPFLHQGVVLNYHWLTERQFLDAVAVGVITPGPVVITATFVGYLVAGLWGAFIAAAGVFLPVYLFVLFIGRYIIRYREHPALKGFVKGATAAASGAIAGAAVILGQGSIIDVPTAAIGIVSLLLIWRWRLPEPVLILGGAVVGFLLFKG</sequence>
<organism evidence="8 9">
    <name type="scientific">Oryzomonas rubra</name>
    <dbReference type="NCBI Taxonomy" id="2509454"/>
    <lineage>
        <taxon>Bacteria</taxon>
        <taxon>Pseudomonadati</taxon>
        <taxon>Thermodesulfobacteriota</taxon>
        <taxon>Desulfuromonadia</taxon>
        <taxon>Geobacterales</taxon>
        <taxon>Geobacteraceae</taxon>
        <taxon>Oryzomonas</taxon>
    </lineage>
</organism>
<feature type="transmembrane region" description="Helical" evidence="7">
    <location>
        <begin position="325"/>
        <end position="349"/>
    </location>
</feature>
<protein>
    <submittedName>
        <fullName evidence="8">Chromate efflux transporter</fullName>
    </submittedName>
</protein>
<feature type="transmembrane region" description="Helical" evidence="7">
    <location>
        <begin position="290"/>
        <end position="313"/>
    </location>
</feature>
<feature type="transmembrane region" description="Helical" evidence="7">
    <location>
        <begin position="25"/>
        <end position="43"/>
    </location>
</feature>
<comment type="caution">
    <text evidence="8">The sequence shown here is derived from an EMBL/GenBank/DDBJ whole genome shotgun (WGS) entry which is preliminary data.</text>
</comment>
<feature type="transmembrane region" description="Helical" evidence="7">
    <location>
        <begin position="259"/>
        <end position="284"/>
    </location>
</feature>
<evidence type="ECO:0000256" key="5">
    <source>
        <dbReference type="ARBA" id="ARBA00022989"/>
    </source>
</evidence>
<dbReference type="InterPro" id="IPR003370">
    <property type="entry name" value="Chromate_transpt"/>
</dbReference>
<dbReference type="EMBL" id="SRSD01000002">
    <property type="protein sequence ID" value="KAA0894082.1"/>
    <property type="molecule type" value="Genomic_DNA"/>
</dbReference>
<dbReference type="Proteomes" id="UP000324298">
    <property type="component" value="Unassembled WGS sequence"/>
</dbReference>
<name>A0A5A9XLP4_9BACT</name>
<evidence type="ECO:0000313" key="8">
    <source>
        <dbReference type="EMBL" id="KAA0894082.1"/>
    </source>
</evidence>
<feature type="transmembrane region" description="Helical" evidence="7">
    <location>
        <begin position="200"/>
        <end position="219"/>
    </location>
</feature>
<feature type="transmembrane region" description="Helical" evidence="7">
    <location>
        <begin position="157"/>
        <end position="188"/>
    </location>
</feature>
<evidence type="ECO:0000256" key="4">
    <source>
        <dbReference type="ARBA" id="ARBA00022692"/>
    </source>
</evidence>
<proteinExistence type="inferred from homology"/>
<feature type="transmembrane region" description="Helical" evidence="7">
    <location>
        <begin position="225"/>
        <end position="247"/>
    </location>
</feature>
<keyword evidence="5 7" id="KW-1133">Transmembrane helix</keyword>
<dbReference type="PIRSF" id="PIRSF004810">
    <property type="entry name" value="ChrA"/>
    <property type="match status" value="1"/>
</dbReference>
<comment type="subcellular location">
    <subcellularLocation>
        <location evidence="1">Cell membrane</location>
        <topology evidence="1">Multi-pass membrane protein</topology>
    </subcellularLocation>
</comment>
<feature type="transmembrane region" description="Helical" evidence="7">
    <location>
        <begin position="125"/>
        <end position="145"/>
    </location>
</feature>
<feature type="transmembrane region" description="Helical" evidence="7">
    <location>
        <begin position="89"/>
        <end position="113"/>
    </location>
</feature>
<evidence type="ECO:0000256" key="1">
    <source>
        <dbReference type="ARBA" id="ARBA00004651"/>
    </source>
</evidence>
<feature type="transmembrane region" description="Helical" evidence="7">
    <location>
        <begin position="369"/>
        <end position="386"/>
    </location>
</feature>
<dbReference type="GO" id="GO:0015109">
    <property type="term" value="F:chromate transmembrane transporter activity"/>
    <property type="evidence" value="ECO:0007669"/>
    <property type="project" value="InterPro"/>
</dbReference>
<dbReference type="PANTHER" id="PTHR43663">
    <property type="entry name" value="CHROMATE TRANSPORT PROTEIN-RELATED"/>
    <property type="match status" value="1"/>
</dbReference>
<evidence type="ECO:0000256" key="2">
    <source>
        <dbReference type="ARBA" id="ARBA00005262"/>
    </source>
</evidence>
<keyword evidence="6 7" id="KW-0472">Membrane</keyword>
<evidence type="ECO:0000256" key="3">
    <source>
        <dbReference type="ARBA" id="ARBA00022475"/>
    </source>
</evidence>
<accession>A0A5A9XLP4</accession>
<dbReference type="Pfam" id="PF02417">
    <property type="entry name" value="Chromate_transp"/>
    <property type="match status" value="2"/>
</dbReference>